<sequence length="412" mass="46275">MKTEEDSRKTEKDRSNKKVSVMRILLANLTKMVGDTGGLAKVTAAFANEMQRRGHEVSLVYSDVQTGDFYYPLDAGIEAYDLCHYEGESHSIPLWYKAKREILRAFDKRKARGINNEFTKKYLLGHLQSVLDRTKPDVIVSYQPAASKALLLDLKTNIPVITMSHGDPEDYFNTYPVEEVEAVAKSTVNQVLLPSFEAHIKNHLPEAKTVVIGNAIPQYAGQAELSQVKDRYKIVFVARLDKNHKRPHLLIEAFAPLATKYPNWDIELWGQEDRKIYKKELDMIVSKAGLGDRVHFMGTTTDVPSVLVKADIFAFPSAYEGFGLSLGEAMSMGLPAIGYKSCSAVNELIIDGETGILCDDGVTPLTEALERLMQDQNLRVTMGQAGRNRMKQFSPESIWGQWENLLEQVSNR</sequence>
<protein>
    <submittedName>
        <fullName evidence="3">Glycosyltransferase, group 1 family protein</fullName>
    </submittedName>
</protein>
<dbReference type="InterPro" id="IPR001296">
    <property type="entry name" value="Glyco_trans_1"/>
</dbReference>
<organism evidence="3">
    <name type="scientific">Veillonella atypica</name>
    <dbReference type="NCBI Taxonomy" id="39777"/>
    <lineage>
        <taxon>Bacteria</taxon>
        <taxon>Bacillati</taxon>
        <taxon>Bacillota</taxon>
        <taxon>Negativicutes</taxon>
        <taxon>Veillonellales</taxon>
        <taxon>Veillonellaceae</taxon>
        <taxon>Veillonella</taxon>
    </lineage>
</organism>
<dbReference type="PANTHER" id="PTHR12526">
    <property type="entry name" value="GLYCOSYLTRANSFERASE"/>
    <property type="match status" value="1"/>
</dbReference>
<name>A0A133S070_9FIRM</name>
<dbReference type="Gene3D" id="3.40.50.2000">
    <property type="entry name" value="Glycogen Phosphorylase B"/>
    <property type="match status" value="2"/>
</dbReference>
<proteinExistence type="predicted"/>
<comment type="caution">
    <text evidence="3">The sequence shown here is derived from an EMBL/GenBank/DDBJ whole genome shotgun (WGS) entry which is preliminary data.</text>
</comment>
<dbReference type="EMBL" id="LRQT01000116">
    <property type="protein sequence ID" value="KXA61463.1"/>
    <property type="molecule type" value="Genomic_DNA"/>
</dbReference>
<dbReference type="PANTHER" id="PTHR12526:SF630">
    <property type="entry name" value="GLYCOSYLTRANSFERASE"/>
    <property type="match status" value="1"/>
</dbReference>
<evidence type="ECO:0000259" key="1">
    <source>
        <dbReference type="Pfam" id="PF00534"/>
    </source>
</evidence>
<dbReference type="Pfam" id="PF00534">
    <property type="entry name" value="Glycos_transf_1"/>
    <property type="match status" value="1"/>
</dbReference>
<dbReference type="STRING" id="39777.B7L28_00120"/>
<dbReference type="AlphaFoldDB" id="A0A133S070"/>
<dbReference type="GO" id="GO:0016757">
    <property type="term" value="F:glycosyltransferase activity"/>
    <property type="evidence" value="ECO:0007669"/>
    <property type="project" value="InterPro"/>
</dbReference>
<evidence type="ECO:0000313" key="3">
    <source>
        <dbReference type="EMBL" id="KXA61463.1"/>
    </source>
</evidence>
<accession>A0A133S070</accession>
<feature type="domain" description="Glycosyltransferase subfamily 4-like N-terminal" evidence="2">
    <location>
        <begin position="37"/>
        <end position="180"/>
    </location>
</feature>
<dbReference type="Proteomes" id="UP000070226">
    <property type="component" value="Unassembled WGS sequence"/>
</dbReference>
<feature type="domain" description="Glycosyl transferase family 1" evidence="1">
    <location>
        <begin position="227"/>
        <end position="389"/>
    </location>
</feature>
<dbReference type="PATRIC" id="fig|39777.7.peg.1844"/>
<dbReference type="Pfam" id="PF13439">
    <property type="entry name" value="Glyco_transf_4"/>
    <property type="match status" value="1"/>
</dbReference>
<keyword evidence="3" id="KW-0808">Transferase</keyword>
<gene>
    <name evidence="3" type="ORF">HMPREF3233_01881</name>
</gene>
<evidence type="ECO:0000259" key="2">
    <source>
        <dbReference type="Pfam" id="PF13439"/>
    </source>
</evidence>
<evidence type="ECO:0000313" key="4">
    <source>
        <dbReference type="Proteomes" id="UP000070226"/>
    </source>
</evidence>
<reference evidence="3 4" key="1">
    <citation type="submission" date="2016-01" db="EMBL/GenBank/DDBJ databases">
        <authorList>
            <person name="Oliw E.H."/>
        </authorList>
    </citation>
    <scope>NUCLEOTIDE SEQUENCE [LARGE SCALE GENOMIC DNA]</scope>
    <source>
        <strain evidence="3 4">CMW7756B</strain>
    </source>
</reference>
<dbReference type="InterPro" id="IPR028098">
    <property type="entry name" value="Glyco_trans_4-like_N"/>
</dbReference>
<dbReference type="SUPFAM" id="SSF53756">
    <property type="entry name" value="UDP-Glycosyltransferase/glycogen phosphorylase"/>
    <property type="match status" value="1"/>
</dbReference>